<protein>
    <submittedName>
        <fullName evidence="1">Uncharacterized protein</fullName>
    </submittedName>
</protein>
<reference evidence="1" key="1">
    <citation type="journal article" date="2014" name="Front. Microbiol.">
        <title>High frequency of phylogenetically diverse reductive dehalogenase-homologous genes in deep subseafloor sedimentary metagenomes.</title>
        <authorList>
            <person name="Kawai M."/>
            <person name="Futagami T."/>
            <person name="Toyoda A."/>
            <person name="Takaki Y."/>
            <person name="Nishi S."/>
            <person name="Hori S."/>
            <person name="Arai W."/>
            <person name="Tsubouchi T."/>
            <person name="Morono Y."/>
            <person name="Uchiyama I."/>
            <person name="Ito T."/>
            <person name="Fujiyama A."/>
            <person name="Inagaki F."/>
            <person name="Takami H."/>
        </authorList>
    </citation>
    <scope>NUCLEOTIDE SEQUENCE</scope>
    <source>
        <strain evidence="1">Expedition CK06-06</strain>
    </source>
</reference>
<dbReference type="EMBL" id="BARS01014313">
    <property type="protein sequence ID" value="GAF92172.1"/>
    <property type="molecule type" value="Genomic_DNA"/>
</dbReference>
<dbReference type="AlphaFoldDB" id="X0TVK2"/>
<proteinExistence type="predicted"/>
<feature type="non-terminal residue" evidence="1">
    <location>
        <position position="1"/>
    </location>
</feature>
<organism evidence="1">
    <name type="scientific">marine sediment metagenome</name>
    <dbReference type="NCBI Taxonomy" id="412755"/>
    <lineage>
        <taxon>unclassified sequences</taxon>
        <taxon>metagenomes</taxon>
        <taxon>ecological metagenomes</taxon>
    </lineage>
</organism>
<sequence length="45" mass="4847">AKKQRGFRKSAVGSQIAPSRITIQLSDNSGDYATYELSSYGPKAV</sequence>
<gene>
    <name evidence="1" type="ORF">S01H1_24229</name>
</gene>
<name>X0TVK2_9ZZZZ</name>
<accession>X0TVK2</accession>
<evidence type="ECO:0000313" key="1">
    <source>
        <dbReference type="EMBL" id="GAF92172.1"/>
    </source>
</evidence>
<comment type="caution">
    <text evidence="1">The sequence shown here is derived from an EMBL/GenBank/DDBJ whole genome shotgun (WGS) entry which is preliminary data.</text>
</comment>